<dbReference type="OrthoDB" id="160207at2"/>
<dbReference type="InterPro" id="IPR051784">
    <property type="entry name" value="Nod_factor_ABC_transporter"/>
</dbReference>
<feature type="domain" description="ABC-2 type transporter transmembrane" evidence="7">
    <location>
        <begin position="57"/>
        <end position="239"/>
    </location>
</feature>
<dbReference type="GO" id="GO:0140359">
    <property type="term" value="F:ABC-type transporter activity"/>
    <property type="evidence" value="ECO:0007669"/>
    <property type="project" value="InterPro"/>
</dbReference>
<evidence type="ECO:0000256" key="5">
    <source>
        <dbReference type="ARBA" id="ARBA00023251"/>
    </source>
</evidence>
<sequence>MTATRRVLAYARFEAIGILRNGEQLLVAVVLPALALLGLGVATVVSLPLDGTNRIDLIAPGVLALAIMSSSFTSQAIATAFDRRWGVLRQLSTTPLGPRGIVLGKVLAVLAVQVLQVVALSGLAVAVGWRPDLGGLGAALLTWVLGSICFTSLGLLVAARLRAEAVLAVANLLWLALAAIGGLVLPADGDTRFAVPLASWLPSGALGDAMRAALVDGAFAEVALVVLAAWTVACLAAAARWFRPTE</sequence>
<evidence type="ECO:0000256" key="1">
    <source>
        <dbReference type="ARBA" id="ARBA00004141"/>
    </source>
</evidence>
<keyword evidence="9" id="KW-1185">Reference proteome</keyword>
<dbReference type="GO" id="GO:0043190">
    <property type="term" value="C:ATP-binding cassette (ABC) transporter complex"/>
    <property type="evidence" value="ECO:0007669"/>
    <property type="project" value="InterPro"/>
</dbReference>
<evidence type="ECO:0000256" key="2">
    <source>
        <dbReference type="ARBA" id="ARBA00022692"/>
    </source>
</evidence>
<keyword evidence="5" id="KW-0046">Antibiotic resistance</keyword>
<keyword evidence="2 6" id="KW-0812">Transmembrane</keyword>
<dbReference type="EMBL" id="VENP01000008">
    <property type="protein sequence ID" value="TNU76343.1"/>
    <property type="molecule type" value="Genomic_DNA"/>
</dbReference>
<feature type="transmembrane region" description="Helical" evidence="6">
    <location>
        <begin position="165"/>
        <end position="187"/>
    </location>
</feature>
<dbReference type="PIRSF" id="PIRSF006648">
    <property type="entry name" value="DrrB"/>
    <property type="match status" value="1"/>
</dbReference>
<feature type="transmembrane region" description="Helical" evidence="6">
    <location>
        <begin position="102"/>
        <end position="129"/>
    </location>
</feature>
<dbReference type="InterPro" id="IPR000412">
    <property type="entry name" value="ABC_2_transport"/>
</dbReference>
<evidence type="ECO:0000256" key="6">
    <source>
        <dbReference type="SAM" id="Phobius"/>
    </source>
</evidence>
<reference evidence="8 9" key="1">
    <citation type="submission" date="2019-06" db="EMBL/GenBank/DDBJ databases">
        <title>Draft genome sequence of Miniimonas arenae KCTC 19750T isolated from sea sand.</title>
        <authorList>
            <person name="Park S.-J."/>
        </authorList>
    </citation>
    <scope>NUCLEOTIDE SEQUENCE [LARGE SCALE GENOMIC DNA]</scope>
    <source>
        <strain evidence="8 9">KCTC 19750</strain>
    </source>
</reference>
<keyword evidence="4 6" id="KW-0472">Membrane</keyword>
<keyword evidence="3 6" id="KW-1133">Transmembrane helix</keyword>
<dbReference type="PANTHER" id="PTHR43229">
    <property type="entry name" value="NODULATION PROTEIN J"/>
    <property type="match status" value="1"/>
</dbReference>
<dbReference type="PANTHER" id="PTHR43229:SF2">
    <property type="entry name" value="NODULATION PROTEIN J"/>
    <property type="match status" value="1"/>
</dbReference>
<name>A0A5C5BG19_9MICO</name>
<dbReference type="InterPro" id="IPR013525">
    <property type="entry name" value="ABC2_TM"/>
</dbReference>
<accession>A0A5C5BG19</accession>
<feature type="transmembrane region" description="Helical" evidence="6">
    <location>
        <begin position="25"/>
        <end position="45"/>
    </location>
</feature>
<dbReference type="AlphaFoldDB" id="A0A5C5BG19"/>
<dbReference type="RefSeq" id="WP_139986176.1">
    <property type="nucleotide sequence ID" value="NZ_VENP01000008.1"/>
</dbReference>
<comment type="caution">
    <text evidence="8">The sequence shown here is derived from an EMBL/GenBank/DDBJ whole genome shotgun (WGS) entry which is preliminary data.</text>
</comment>
<dbReference type="Proteomes" id="UP000313849">
    <property type="component" value="Unassembled WGS sequence"/>
</dbReference>
<evidence type="ECO:0000256" key="3">
    <source>
        <dbReference type="ARBA" id="ARBA00022989"/>
    </source>
</evidence>
<comment type="subcellular location">
    <subcellularLocation>
        <location evidence="1">Membrane</location>
        <topology evidence="1">Multi-pass membrane protein</topology>
    </subcellularLocation>
</comment>
<feature type="transmembrane region" description="Helical" evidence="6">
    <location>
        <begin position="135"/>
        <end position="158"/>
    </location>
</feature>
<dbReference type="Pfam" id="PF12698">
    <property type="entry name" value="ABC2_membrane_3"/>
    <property type="match status" value="1"/>
</dbReference>
<evidence type="ECO:0000256" key="4">
    <source>
        <dbReference type="ARBA" id="ARBA00023136"/>
    </source>
</evidence>
<proteinExistence type="predicted"/>
<organism evidence="8 9">
    <name type="scientific">Miniimonas arenae</name>
    <dbReference type="NCBI Taxonomy" id="676201"/>
    <lineage>
        <taxon>Bacteria</taxon>
        <taxon>Bacillati</taxon>
        <taxon>Actinomycetota</taxon>
        <taxon>Actinomycetes</taxon>
        <taxon>Micrococcales</taxon>
        <taxon>Beutenbergiaceae</taxon>
        <taxon>Miniimonas</taxon>
    </lineage>
</organism>
<evidence type="ECO:0000313" key="8">
    <source>
        <dbReference type="EMBL" id="TNU76343.1"/>
    </source>
</evidence>
<feature type="transmembrane region" description="Helical" evidence="6">
    <location>
        <begin position="218"/>
        <end position="242"/>
    </location>
</feature>
<evidence type="ECO:0000259" key="7">
    <source>
        <dbReference type="Pfam" id="PF12698"/>
    </source>
</evidence>
<evidence type="ECO:0000313" key="9">
    <source>
        <dbReference type="Proteomes" id="UP000313849"/>
    </source>
</evidence>
<feature type="transmembrane region" description="Helical" evidence="6">
    <location>
        <begin position="57"/>
        <end position="81"/>
    </location>
</feature>
<gene>
    <name evidence="8" type="ORF">FH969_03645</name>
</gene>
<protein>
    <submittedName>
        <fullName evidence="8">ABC transporter permease</fullName>
    </submittedName>
</protein>
<dbReference type="GO" id="GO:0046677">
    <property type="term" value="P:response to antibiotic"/>
    <property type="evidence" value="ECO:0007669"/>
    <property type="project" value="UniProtKB-KW"/>
</dbReference>